<dbReference type="RefSeq" id="WP_051224003.1">
    <property type="nucleotide sequence ID" value="NZ_CADFGL010000025.1"/>
</dbReference>
<accession>A0A6J5BXK5</accession>
<protein>
    <recommendedName>
        <fullName evidence="1">DUF3734 domain-containing protein</fullName>
    </recommendedName>
</protein>
<evidence type="ECO:0000313" key="3">
    <source>
        <dbReference type="Proteomes" id="UP000494249"/>
    </source>
</evidence>
<gene>
    <name evidence="2" type="ORF">LMG22037_04585</name>
</gene>
<organism evidence="2 3">
    <name type="scientific">Paraburkholderia phenoliruptrix</name>
    <dbReference type="NCBI Taxonomy" id="252970"/>
    <lineage>
        <taxon>Bacteria</taxon>
        <taxon>Pseudomonadati</taxon>
        <taxon>Pseudomonadota</taxon>
        <taxon>Betaproteobacteria</taxon>
        <taxon>Burkholderiales</taxon>
        <taxon>Burkholderiaceae</taxon>
        <taxon>Paraburkholderia</taxon>
    </lineage>
</organism>
<reference evidence="2 3" key="1">
    <citation type="submission" date="2020-04" db="EMBL/GenBank/DDBJ databases">
        <authorList>
            <person name="De Canck E."/>
        </authorList>
    </citation>
    <scope>NUCLEOTIDE SEQUENCE [LARGE SCALE GENOMIC DNA]</scope>
    <source>
        <strain evidence="2 3">LMG 22037</strain>
    </source>
</reference>
<proteinExistence type="predicted"/>
<dbReference type="InterPro" id="IPR021095">
    <property type="entry name" value="DUF3734"/>
</dbReference>
<sequence>MQESQNLKSLLAYALSRIDSSQKQTDPQLIEAAAFAQPKNFRVVGIDYERSQCEAHFKDSQFGKTAIDEHWANGRHAAETALSQIDTA</sequence>
<dbReference type="Pfam" id="PF12536">
    <property type="entry name" value="DUF3734"/>
    <property type="match status" value="1"/>
</dbReference>
<evidence type="ECO:0000259" key="1">
    <source>
        <dbReference type="Pfam" id="PF12536"/>
    </source>
</evidence>
<dbReference type="AlphaFoldDB" id="A0A6J5BXK5"/>
<evidence type="ECO:0000313" key="2">
    <source>
        <dbReference type="EMBL" id="CAB3718732.1"/>
    </source>
</evidence>
<dbReference type="EMBL" id="CADIKB010000027">
    <property type="protein sequence ID" value="CAB3718732.1"/>
    <property type="molecule type" value="Genomic_DNA"/>
</dbReference>
<feature type="domain" description="DUF3734" evidence="1">
    <location>
        <begin position="2"/>
        <end position="84"/>
    </location>
</feature>
<name>A0A6J5BXK5_9BURK</name>
<dbReference type="Proteomes" id="UP000494249">
    <property type="component" value="Unassembled WGS sequence"/>
</dbReference>